<evidence type="ECO:0000313" key="1">
    <source>
        <dbReference type="EMBL" id="EUA74049.1"/>
    </source>
</evidence>
<name>X8E085_9MYCO</name>
<organism evidence="1 2">
    <name type="scientific">Mycobacteroides abscessus subsp. bolletii 1513</name>
    <dbReference type="NCBI Taxonomy" id="1299321"/>
    <lineage>
        <taxon>Bacteria</taxon>
        <taxon>Bacillati</taxon>
        <taxon>Actinomycetota</taxon>
        <taxon>Actinomycetes</taxon>
        <taxon>Mycobacteriales</taxon>
        <taxon>Mycobacteriaceae</taxon>
        <taxon>Mycobacteroides</taxon>
        <taxon>Mycobacteroides abscessus</taxon>
    </lineage>
</organism>
<sequence length="100" mass="10158">MGIWLRRTHGCRAPNCAPPYCGAGLAGPSMGLGPPNCGGGCVTLVPRLRDSRTPTAPSPASKIHPGRIERITALCAAPRLGVALPPPPPPGTATLAEFNA</sequence>
<dbReference type="AlphaFoldDB" id="X8E085"/>
<accession>X8E085</accession>
<dbReference type="Proteomes" id="UP000023351">
    <property type="component" value="Unassembled WGS sequence"/>
</dbReference>
<comment type="caution">
    <text evidence="1">The sequence shown here is derived from an EMBL/GenBank/DDBJ whole genome shotgun (WGS) entry which is preliminary data.</text>
</comment>
<proteinExistence type="predicted"/>
<dbReference type="EMBL" id="JAOJ01000001">
    <property type="protein sequence ID" value="EUA74049.1"/>
    <property type="molecule type" value="Genomic_DNA"/>
</dbReference>
<reference evidence="1 2" key="1">
    <citation type="submission" date="2013-12" db="EMBL/GenBank/DDBJ databases">
        <authorList>
            <person name="Zelazny A."/>
            <person name="Olivier K."/>
            <person name="Holland S."/>
            <person name="Lenaerts A."/>
            <person name="Ordway D."/>
            <person name="DeGroote M.A."/>
            <person name="Parker T."/>
            <person name="Sizemore C."/>
            <person name="Tallon L.J."/>
            <person name="Sadzewicz L.K."/>
            <person name="Sengamalay N."/>
            <person name="Fraser C.M."/>
            <person name="Hine E."/>
            <person name="Shefchek K.A."/>
            <person name="Das S.P."/>
            <person name="Tettelin H."/>
        </authorList>
    </citation>
    <scope>NUCLEOTIDE SEQUENCE [LARGE SCALE GENOMIC DNA]</scope>
    <source>
        <strain evidence="1 2">1513</strain>
    </source>
</reference>
<protein>
    <submittedName>
        <fullName evidence="1">Uncharacterized protein</fullName>
    </submittedName>
</protein>
<gene>
    <name evidence="1" type="ORF">I540_0460</name>
</gene>
<dbReference type="PATRIC" id="fig|1299321.3.peg.439"/>
<evidence type="ECO:0000313" key="2">
    <source>
        <dbReference type="Proteomes" id="UP000023351"/>
    </source>
</evidence>